<feature type="domain" description="IBR" evidence="5">
    <location>
        <begin position="1"/>
        <end position="60"/>
    </location>
</feature>
<keyword evidence="4" id="KW-0862">Zinc</keyword>
<feature type="non-terminal residue" evidence="6">
    <location>
        <position position="1"/>
    </location>
</feature>
<evidence type="ECO:0000256" key="2">
    <source>
        <dbReference type="ARBA" id="ARBA00022771"/>
    </source>
</evidence>
<organism evidence="6 7">
    <name type="scientific">Byssothecium circinans</name>
    <dbReference type="NCBI Taxonomy" id="147558"/>
    <lineage>
        <taxon>Eukaryota</taxon>
        <taxon>Fungi</taxon>
        <taxon>Dikarya</taxon>
        <taxon>Ascomycota</taxon>
        <taxon>Pezizomycotina</taxon>
        <taxon>Dothideomycetes</taxon>
        <taxon>Pleosporomycetidae</taxon>
        <taxon>Pleosporales</taxon>
        <taxon>Massarineae</taxon>
        <taxon>Massarinaceae</taxon>
        <taxon>Byssothecium</taxon>
    </lineage>
</organism>
<dbReference type="OrthoDB" id="1431934at2759"/>
<keyword evidence="7" id="KW-1185">Reference proteome</keyword>
<evidence type="ECO:0000256" key="4">
    <source>
        <dbReference type="ARBA" id="ARBA00022833"/>
    </source>
</evidence>
<dbReference type="EMBL" id="ML977018">
    <property type="protein sequence ID" value="KAF1951277.1"/>
    <property type="molecule type" value="Genomic_DNA"/>
</dbReference>
<dbReference type="CDD" id="cd20335">
    <property type="entry name" value="BRcat_RBR"/>
    <property type="match status" value="1"/>
</dbReference>
<proteinExistence type="predicted"/>
<name>A0A6A5TQR1_9PLEO</name>
<protein>
    <recommendedName>
        <fullName evidence="5">IBR domain-containing protein</fullName>
    </recommendedName>
</protein>
<evidence type="ECO:0000313" key="6">
    <source>
        <dbReference type="EMBL" id="KAF1951277.1"/>
    </source>
</evidence>
<accession>A0A6A5TQR1</accession>
<keyword evidence="2" id="KW-0863">Zinc-finger</keyword>
<dbReference type="Proteomes" id="UP000800035">
    <property type="component" value="Unassembled WGS sequence"/>
</dbReference>
<sequence>YDTYITLSVLARDPKFRWCLEPDCGSRQIHDSGLKQNIFSCTEYRFRVCVFHEREWHEGETYDDFNRRVE</sequence>
<dbReference type="InterPro" id="IPR002867">
    <property type="entry name" value="IBR_dom"/>
</dbReference>
<reference evidence="6" key="1">
    <citation type="journal article" date="2020" name="Stud. Mycol.">
        <title>101 Dothideomycetes genomes: a test case for predicting lifestyles and emergence of pathogens.</title>
        <authorList>
            <person name="Haridas S."/>
            <person name="Albert R."/>
            <person name="Binder M."/>
            <person name="Bloem J."/>
            <person name="Labutti K."/>
            <person name="Salamov A."/>
            <person name="Andreopoulos B."/>
            <person name="Baker S."/>
            <person name="Barry K."/>
            <person name="Bills G."/>
            <person name="Bluhm B."/>
            <person name="Cannon C."/>
            <person name="Castanera R."/>
            <person name="Culley D."/>
            <person name="Daum C."/>
            <person name="Ezra D."/>
            <person name="Gonzalez J."/>
            <person name="Henrissat B."/>
            <person name="Kuo A."/>
            <person name="Liang C."/>
            <person name="Lipzen A."/>
            <person name="Lutzoni F."/>
            <person name="Magnuson J."/>
            <person name="Mondo S."/>
            <person name="Nolan M."/>
            <person name="Ohm R."/>
            <person name="Pangilinan J."/>
            <person name="Park H.-J."/>
            <person name="Ramirez L."/>
            <person name="Alfaro M."/>
            <person name="Sun H."/>
            <person name="Tritt A."/>
            <person name="Yoshinaga Y."/>
            <person name="Zwiers L.-H."/>
            <person name="Turgeon B."/>
            <person name="Goodwin S."/>
            <person name="Spatafora J."/>
            <person name="Crous P."/>
            <person name="Grigoriev I."/>
        </authorList>
    </citation>
    <scope>NUCLEOTIDE SEQUENCE</scope>
    <source>
        <strain evidence="6">CBS 675.92</strain>
    </source>
</reference>
<evidence type="ECO:0000259" key="5">
    <source>
        <dbReference type="Pfam" id="PF01485"/>
    </source>
</evidence>
<dbReference type="SUPFAM" id="SSF57850">
    <property type="entry name" value="RING/U-box"/>
    <property type="match status" value="1"/>
</dbReference>
<keyword evidence="1" id="KW-0479">Metal-binding</keyword>
<gene>
    <name evidence="6" type="ORF">CC80DRAFT_425043</name>
</gene>
<keyword evidence="3" id="KW-0833">Ubl conjugation pathway</keyword>
<dbReference type="GO" id="GO:0008270">
    <property type="term" value="F:zinc ion binding"/>
    <property type="evidence" value="ECO:0007669"/>
    <property type="project" value="UniProtKB-KW"/>
</dbReference>
<evidence type="ECO:0000256" key="3">
    <source>
        <dbReference type="ARBA" id="ARBA00022786"/>
    </source>
</evidence>
<evidence type="ECO:0000313" key="7">
    <source>
        <dbReference type="Proteomes" id="UP000800035"/>
    </source>
</evidence>
<evidence type="ECO:0000256" key="1">
    <source>
        <dbReference type="ARBA" id="ARBA00022723"/>
    </source>
</evidence>
<dbReference type="AlphaFoldDB" id="A0A6A5TQR1"/>
<dbReference type="Pfam" id="PF01485">
    <property type="entry name" value="IBR"/>
    <property type="match status" value="1"/>
</dbReference>